<gene>
    <name evidence="2" type="ORF">OG563_44520</name>
</gene>
<sequence length="328" mass="36857">MTTHDQTETDARLTWQRTAPAGDPLPSWRDSVSKQEVVDFVDRVTTEGGPDEVPPEDRIAVFDNDGTLWCEKPMPIQLDFVLRRLVVMAEQDEALRTRQPWQAAYTKDYGWLNDVITKHYHGDDSQLKVLAAGVLAAFAETSVEEFEAHADTFLRTARHPTLDRDYLACSYAPMVELLKYLAANGFHNYIVSGGGRDFMRPISQDVYGIPRQRVIGSGVSLAWKDDGYSGTIVREPKADVFDDGPEKPVQIWNRVGRRPLLAAGNSNGDIPMLQSSEQPNRPALRLLLLHDDPDREFDYVAGAEQALQLARNNGWTVVGIKDDWTTVF</sequence>
<organism evidence="2 3">
    <name type="scientific">Nocardia vinacea</name>
    <dbReference type="NCBI Taxonomy" id="96468"/>
    <lineage>
        <taxon>Bacteria</taxon>
        <taxon>Bacillati</taxon>
        <taxon>Actinomycetota</taxon>
        <taxon>Actinomycetes</taxon>
        <taxon>Mycobacteriales</taxon>
        <taxon>Nocardiaceae</taxon>
        <taxon>Nocardia</taxon>
    </lineage>
</organism>
<proteinExistence type="predicted"/>
<dbReference type="EMBL" id="CP109441">
    <property type="protein sequence ID" value="WUV46062.1"/>
    <property type="molecule type" value="Genomic_DNA"/>
</dbReference>
<evidence type="ECO:0000313" key="2">
    <source>
        <dbReference type="EMBL" id="WUV46062.1"/>
    </source>
</evidence>
<feature type="compositionally biased region" description="Basic and acidic residues" evidence="1">
    <location>
        <begin position="1"/>
        <end position="11"/>
    </location>
</feature>
<dbReference type="SUPFAM" id="SSF56784">
    <property type="entry name" value="HAD-like"/>
    <property type="match status" value="1"/>
</dbReference>
<evidence type="ECO:0000256" key="1">
    <source>
        <dbReference type="SAM" id="MobiDB-lite"/>
    </source>
</evidence>
<evidence type="ECO:0000313" key="3">
    <source>
        <dbReference type="Proteomes" id="UP001432062"/>
    </source>
</evidence>
<protein>
    <submittedName>
        <fullName evidence="2">Haloacid dehalogenase-like hydrolase</fullName>
    </submittedName>
</protein>
<accession>A0ABZ1YS47</accession>
<keyword evidence="3" id="KW-1185">Reference proteome</keyword>
<reference evidence="2" key="1">
    <citation type="submission" date="2022-10" db="EMBL/GenBank/DDBJ databases">
        <title>The complete genomes of actinobacterial strains from the NBC collection.</title>
        <authorList>
            <person name="Joergensen T.S."/>
            <person name="Alvarez Arevalo M."/>
            <person name="Sterndorff E.B."/>
            <person name="Faurdal D."/>
            <person name="Vuksanovic O."/>
            <person name="Mourched A.-S."/>
            <person name="Charusanti P."/>
            <person name="Shaw S."/>
            <person name="Blin K."/>
            <person name="Weber T."/>
        </authorList>
    </citation>
    <scope>NUCLEOTIDE SEQUENCE</scope>
    <source>
        <strain evidence="2">NBC_01482</strain>
    </source>
</reference>
<dbReference type="Gene3D" id="3.40.50.1000">
    <property type="entry name" value="HAD superfamily/HAD-like"/>
    <property type="match status" value="1"/>
</dbReference>
<dbReference type="Pfam" id="PF12710">
    <property type="entry name" value="HAD"/>
    <property type="match status" value="1"/>
</dbReference>
<dbReference type="RefSeq" id="WP_329409634.1">
    <property type="nucleotide sequence ID" value="NZ_CP109441.1"/>
</dbReference>
<feature type="region of interest" description="Disordered" evidence="1">
    <location>
        <begin position="1"/>
        <end position="29"/>
    </location>
</feature>
<dbReference type="InterPro" id="IPR023214">
    <property type="entry name" value="HAD_sf"/>
</dbReference>
<dbReference type="Proteomes" id="UP001432062">
    <property type="component" value="Chromosome"/>
</dbReference>
<dbReference type="InterPro" id="IPR036412">
    <property type="entry name" value="HAD-like_sf"/>
</dbReference>
<name>A0ABZ1YS47_9NOCA</name>